<dbReference type="GO" id="GO:0061630">
    <property type="term" value="F:ubiquitin protein ligase activity"/>
    <property type="evidence" value="ECO:0007669"/>
    <property type="project" value="TreeGrafter"/>
</dbReference>
<comment type="subcellular location">
    <subcellularLocation>
        <location evidence="1">Membrane</location>
        <topology evidence="1">Multi-pass membrane protein</topology>
    </subcellularLocation>
</comment>
<dbReference type="Gene3D" id="3.30.40.10">
    <property type="entry name" value="Zinc/RING finger domain, C3HC4 (zinc finger)"/>
    <property type="match status" value="1"/>
</dbReference>
<keyword evidence="6 11" id="KW-0863">Zinc-finger</keyword>
<evidence type="ECO:0000313" key="15">
    <source>
        <dbReference type="Proteomes" id="UP000253551"/>
    </source>
</evidence>
<dbReference type="OrthoDB" id="10251342at2759"/>
<evidence type="ECO:0000256" key="2">
    <source>
        <dbReference type="ARBA" id="ARBA00004906"/>
    </source>
</evidence>
<keyword evidence="7" id="KW-0833">Ubl conjugation pathway</keyword>
<keyword evidence="15" id="KW-1185">Reference proteome</keyword>
<dbReference type="FunFam" id="3.30.40.10:FF:000259">
    <property type="entry name" value="E3 ubiquitin protein ligase RIN2"/>
    <property type="match status" value="1"/>
</dbReference>
<dbReference type="STRING" id="4846.A0A367KTC1"/>
<dbReference type="EMBL" id="PJQM01000481">
    <property type="protein sequence ID" value="RCI05102.1"/>
    <property type="molecule type" value="Genomic_DNA"/>
</dbReference>
<dbReference type="GO" id="GO:0006511">
    <property type="term" value="P:ubiquitin-dependent protein catabolic process"/>
    <property type="evidence" value="ECO:0007669"/>
    <property type="project" value="TreeGrafter"/>
</dbReference>
<organism evidence="14 15">
    <name type="scientific">Rhizopus stolonifer</name>
    <name type="common">Rhizopus nigricans</name>
    <dbReference type="NCBI Taxonomy" id="4846"/>
    <lineage>
        <taxon>Eukaryota</taxon>
        <taxon>Fungi</taxon>
        <taxon>Fungi incertae sedis</taxon>
        <taxon>Mucoromycota</taxon>
        <taxon>Mucoromycotina</taxon>
        <taxon>Mucoromycetes</taxon>
        <taxon>Mucorales</taxon>
        <taxon>Mucorineae</taxon>
        <taxon>Rhizopodaceae</taxon>
        <taxon>Rhizopus</taxon>
    </lineage>
</organism>
<evidence type="ECO:0000256" key="11">
    <source>
        <dbReference type="PROSITE-ProRule" id="PRU00175"/>
    </source>
</evidence>
<keyword evidence="8" id="KW-0862">Zinc</keyword>
<dbReference type="Proteomes" id="UP000253551">
    <property type="component" value="Unassembled WGS sequence"/>
</dbReference>
<dbReference type="GO" id="GO:0008270">
    <property type="term" value="F:zinc ion binding"/>
    <property type="evidence" value="ECO:0007669"/>
    <property type="project" value="UniProtKB-KW"/>
</dbReference>
<evidence type="ECO:0000256" key="4">
    <source>
        <dbReference type="ARBA" id="ARBA00022692"/>
    </source>
</evidence>
<evidence type="ECO:0000256" key="7">
    <source>
        <dbReference type="ARBA" id="ARBA00022786"/>
    </source>
</evidence>
<dbReference type="InterPro" id="IPR057992">
    <property type="entry name" value="TPR_SYVN1_N"/>
</dbReference>
<name>A0A367KTC1_RHIST</name>
<feature type="transmembrane region" description="Helical" evidence="12">
    <location>
        <begin position="69"/>
        <end position="86"/>
    </location>
</feature>
<keyword evidence="5" id="KW-0479">Metal-binding</keyword>
<accession>A0A367KTC1</accession>
<keyword evidence="10 12" id="KW-0472">Membrane</keyword>
<comment type="caution">
    <text evidence="14">The sequence shown here is derived from an EMBL/GenBank/DDBJ whole genome shotgun (WGS) entry which is preliminary data.</text>
</comment>
<comment type="pathway">
    <text evidence="2">Protein modification; protein ubiquitination.</text>
</comment>
<evidence type="ECO:0000256" key="6">
    <source>
        <dbReference type="ARBA" id="ARBA00022771"/>
    </source>
</evidence>
<dbReference type="InterPro" id="IPR013083">
    <property type="entry name" value="Znf_RING/FYVE/PHD"/>
</dbReference>
<keyword evidence="4 12" id="KW-0812">Transmembrane</keyword>
<proteinExistence type="predicted"/>
<feature type="transmembrane region" description="Helical" evidence="12">
    <location>
        <begin position="45"/>
        <end position="63"/>
    </location>
</feature>
<dbReference type="Pfam" id="PF13639">
    <property type="entry name" value="zf-RING_2"/>
    <property type="match status" value="1"/>
</dbReference>
<dbReference type="SMART" id="SM00184">
    <property type="entry name" value="RING"/>
    <property type="match status" value="1"/>
</dbReference>
<dbReference type="GO" id="GO:0005829">
    <property type="term" value="C:cytosol"/>
    <property type="evidence" value="ECO:0007669"/>
    <property type="project" value="TreeGrafter"/>
</dbReference>
<evidence type="ECO:0000256" key="10">
    <source>
        <dbReference type="ARBA" id="ARBA00023136"/>
    </source>
</evidence>
<protein>
    <recommendedName>
        <fullName evidence="13">RING-type domain-containing protein</fullName>
    </recommendedName>
</protein>
<feature type="transmembrane region" description="Helical" evidence="12">
    <location>
        <begin position="198"/>
        <end position="215"/>
    </location>
</feature>
<evidence type="ECO:0000256" key="1">
    <source>
        <dbReference type="ARBA" id="ARBA00004141"/>
    </source>
</evidence>
<dbReference type="AlphaFoldDB" id="A0A367KTC1"/>
<sequence>MSNLERLAHVNMTICGSLLIGQGIIKMVFGELWPMESQHMYDRMLNFLLFKVIFIGAVMDPVWRHILRLSMWIGVLGFMRIFSLLSRDRLDNLTTVAFVSLRKYYKITVLLSTILFSNIIWYVGSLYLFPTSLAFLTLEFLPVVLDTTQVLIKYMTHLMDQWIENGFEGKRLINYYTELGAEVLILGCTLLQYLQLIWMHGVSFGLVDIVLFLNVRSVLKNLYQKVVIYRERWKAMSYVRDRYVNASAEELAKHNDDCAICREKMKTAKKLACGHLFHLHCLHSWIQHHVSKPTCPTCRRPLSPPSHLNNDDTIGLL</sequence>
<evidence type="ECO:0000259" key="13">
    <source>
        <dbReference type="PROSITE" id="PS50089"/>
    </source>
</evidence>
<evidence type="ECO:0000256" key="12">
    <source>
        <dbReference type="SAM" id="Phobius"/>
    </source>
</evidence>
<gene>
    <name evidence="14" type="ORF">CU098_013225</name>
</gene>
<dbReference type="GO" id="GO:0016567">
    <property type="term" value="P:protein ubiquitination"/>
    <property type="evidence" value="ECO:0007669"/>
    <property type="project" value="TreeGrafter"/>
</dbReference>
<evidence type="ECO:0000256" key="5">
    <source>
        <dbReference type="ARBA" id="ARBA00022723"/>
    </source>
</evidence>
<evidence type="ECO:0000256" key="8">
    <source>
        <dbReference type="ARBA" id="ARBA00022833"/>
    </source>
</evidence>
<evidence type="ECO:0000256" key="9">
    <source>
        <dbReference type="ARBA" id="ARBA00022989"/>
    </source>
</evidence>
<feature type="domain" description="RING-type" evidence="13">
    <location>
        <begin position="258"/>
        <end position="299"/>
    </location>
</feature>
<reference evidence="14 15" key="1">
    <citation type="journal article" date="2018" name="G3 (Bethesda)">
        <title>Phylogenetic and Phylogenomic Definition of Rhizopus Species.</title>
        <authorList>
            <person name="Gryganskyi A.P."/>
            <person name="Golan J."/>
            <person name="Dolatabadi S."/>
            <person name="Mondo S."/>
            <person name="Robb S."/>
            <person name="Idnurm A."/>
            <person name="Muszewska A."/>
            <person name="Steczkiewicz K."/>
            <person name="Masonjones S."/>
            <person name="Liao H.L."/>
            <person name="Gajdeczka M.T."/>
            <person name="Anike F."/>
            <person name="Vuek A."/>
            <person name="Anishchenko I.M."/>
            <person name="Voigt K."/>
            <person name="de Hoog G.S."/>
            <person name="Smith M.E."/>
            <person name="Heitman J."/>
            <person name="Vilgalys R."/>
            <person name="Stajich J.E."/>
        </authorList>
    </citation>
    <scope>NUCLEOTIDE SEQUENCE [LARGE SCALE GENOMIC DNA]</scope>
    <source>
        <strain evidence="14 15">LSU 92-RS-03</strain>
    </source>
</reference>
<dbReference type="InterPro" id="IPR001841">
    <property type="entry name" value="Znf_RING"/>
</dbReference>
<dbReference type="SUPFAM" id="SSF57850">
    <property type="entry name" value="RING/U-box"/>
    <property type="match status" value="1"/>
</dbReference>
<dbReference type="GO" id="GO:0000151">
    <property type="term" value="C:ubiquitin ligase complex"/>
    <property type="evidence" value="ECO:0007669"/>
    <property type="project" value="TreeGrafter"/>
</dbReference>
<dbReference type="PANTHER" id="PTHR15067">
    <property type="entry name" value="E3 UBIQUITIN-PROTEIN LIGASE RNF8"/>
    <property type="match status" value="1"/>
</dbReference>
<dbReference type="PROSITE" id="PS50089">
    <property type="entry name" value="ZF_RING_2"/>
    <property type="match status" value="1"/>
</dbReference>
<feature type="transmembrane region" description="Helical" evidence="12">
    <location>
        <begin position="6"/>
        <end position="25"/>
    </location>
</feature>
<evidence type="ECO:0000256" key="3">
    <source>
        <dbReference type="ARBA" id="ARBA00022679"/>
    </source>
</evidence>
<dbReference type="Pfam" id="PF25563">
    <property type="entry name" value="TPR_SYVN1_N"/>
    <property type="match status" value="1"/>
</dbReference>
<dbReference type="PANTHER" id="PTHR15067:SF4">
    <property type="entry name" value="E3 UBIQUITIN-PROTEIN LIGASE RNF8"/>
    <property type="match status" value="1"/>
</dbReference>
<feature type="transmembrane region" description="Helical" evidence="12">
    <location>
        <begin position="107"/>
        <end position="127"/>
    </location>
</feature>
<evidence type="ECO:0000313" key="14">
    <source>
        <dbReference type="EMBL" id="RCI05102.1"/>
    </source>
</evidence>
<keyword evidence="3" id="KW-0808">Transferase</keyword>
<keyword evidence="9 12" id="KW-1133">Transmembrane helix</keyword>